<evidence type="ECO:0000313" key="8">
    <source>
        <dbReference type="Proteomes" id="UP000028045"/>
    </source>
</evidence>
<reference evidence="7 8" key="1">
    <citation type="journal article" date="2014" name="BMC Genomics">
        <title>Comparative genome sequencing reveals chemotype-specific gene clusters in the toxigenic black mold Stachybotrys.</title>
        <authorList>
            <person name="Semeiks J."/>
            <person name="Borek D."/>
            <person name="Otwinowski Z."/>
            <person name="Grishin N.V."/>
        </authorList>
    </citation>
    <scope>NUCLEOTIDE SEQUENCE [LARGE SCALE GENOMIC DNA]</scope>
    <source>
        <strain evidence="8">CBS 109288 / IBT 7711</strain>
    </source>
</reference>
<dbReference type="OrthoDB" id="1733656at2759"/>
<dbReference type="InterPro" id="IPR015338">
    <property type="entry name" value="GT64_dom"/>
</dbReference>
<feature type="transmembrane region" description="Helical" evidence="5">
    <location>
        <begin position="20"/>
        <end position="41"/>
    </location>
</feature>
<evidence type="ECO:0000256" key="3">
    <source>
        <dbReference type="ARBA" id="ARBA00023136"/>
    </source>
</evidence>
<dbReference type="HOGENOM" id="CLU_051555_0_0_1"/>
<gene>
    <name evidence="7" type="ORF">S7711_02633</name>
</gene>
<proteinExistence type="predicted"/>
<evidence type="ECO:0000256" key="2">
    <source>
        <dbReference type="ARBA" id="ARBA00022679"/>
    </source>
</evidence>
<keyword evidence="2" id="KW-0808">Transferase</keyword>
<comment type="subcellular location">
    <subcellularLocation>
        <location evidence="1">Membrane</location>
    </subcellularLocation>
</comment>
<evidence type="ECO:0000256" key="1">
    <source>
        <dbReference type="ARBA" id="ARBA00004370"/>
    </source>
</evidence>
<dbReference type="Gene3D" id="3.90.550.10">
    <property type="entry name" value="Spore Coat Polysaccharide Biosynthesis Protein SpsA, Chain A"/>
    <property type="match status" value="1"/>
</dbReference>
<dbReference type="InterPro" id="IPR029044">
    <property type="entry name" value="Nucleotide-diphossugar_trans"/>
</dbReference>
<evidence type="ECO:0000256" key="4">
    <source>
        <dbReference type="ARBA" id="ARBA00023157"/>
    </source>
</evidence>
<dbReference type="SUPFAM" id="SSF53448">
    <property type="entry name" value="Nucleotide-diphospho-sugar transferases"/>
    <property type="match status" value="1"/>
</dbReference>
<dbReference type="AlphaFoldDB" id="A0A084B915"/>
<dbReference type="GO" id="GO:0016757">
    <property type="term" value="F:glycosyltransferase activity"/>
    <property type="evidence" value="ECO:0007669"/>
    <property type="project" value="InterPro"/>
</dbReference>
<organism evidence="7 8">
    <name type="scientific">Stachybotrys chartarum (strain CBS 109288 / IBT 7711)</name>
    <name type="common">Toxic black mold</name>
    <name type="synonym">Stilbospora chartarum</name>
    <dbReference type="NCBI Taxonomy" id="1280523"/>
    <lineage>
        <taxon>Eukaryota</taxon>
        <taxon>Fungi</taxon>
        <taxon>Dikarya</taxon>
        <taxon>Ascomycota</taxon>
        <taxon>Pezizomycotina</taxon>
        <taxon>Sordariomycetes</taxon>
        <taxon>Hypocreomycetidae</taxon>
        <taxon>Hypocreales</taxon>
        <taxon>Stachybotryaceae</taxon>
        <taxon>Stachybotrys</taxon>
    </lineage>
</organism>
<evidence type="ECO:0000313" key="7">
    <source>
        <dbReference type="EMBL" id="KEY74044.1"/>
    </source>
</evidence>
<dbReference type="PANTHER" id="PTHR48261:SF2">
    <property type="entry name" value="ACETYLGLUCOSAMINYLTRANSFERASE"/>
    <property type="match status" value="1"/>
</dbReference>
<accession>A0A084B915</accession>
<evidence type="ECO:0000256" key="5">
    <source>
        <dbReference type="SAM" id="Phobius"/>
    </source>
</evidence>
<dbReference type="Proteomes" id="UP000028045">
    <property type="component" value="Unassembled WGS sequence"/>
</dbReference>
<keyword evidence="3 5" id="KW-0472">Membrane</keyword>
<dbReference type="InterPro" id="IPR004263">
    <property type="entry name" value="Exostosin"/>
</dbReference>
<keyword evidence="5" id="KW-0812">Transmembrane</keyword>
<name>A0A084B915_STACB</name>
<sequence>MDSYVNSMQNAVKTRSFRRVGILLAALAVSGIFIIALYSWGPEGKLPSIPSWGEMGIGSGAGAPVDVDLNADEPATGAGANPEVPDVDPSTINRVDGQRVDLCGPRQTSAHEVYLKTVEKYSHLRDDKFTIAMQTYKRPDELKKTLSALLDEEIPSLEEVVIVWNDLEENPPADYTSKHGIRVHYKMSARNSLNSRLLPDPDYKTQAILLTDDDVYYHPSDLEFVFQTWRKFGRHRLTGALARCSTVHDRNHLWKYGFCSKNADENNYAMILTNLAFSHIAFMDYYSSADPVVSKIRDYVDEGFNCEDIAMNFVQSYLTREGPLLVTGSERYVNYEPKQGISRKPGHIEARSKCLNDFAEYFSCMPLLNETAHIQRGVVTL</sequence>
<keyword evidence="5" id="KW-1133">Transmembrane helix</keyword>
<keyword evidence="8" id="KW-1185">Reference proteome</keyword>
<evidence type="ECO:0000259" key="6">
    <source>
        <dbReference type="Pfam" id="PF09258"/>
    </source>
</evidence>
<protein>
    <recommendedName>
        <fullName evidence="6">Glycosyl transferase 64 domain-containing protein</fullName>
    </recommendedName>
</protein>
<feature type="domain" description="Glycosyl transferase 64" evidence="6">
    <location>
        <begin position="129"/>
        <end position="374"/>
    </location>
</feature>
<keyword evidence="4" id="KW-1015">Disulfide bond</keyword>
<dbReference type="Pfam" id="PF09258">
    <property type="entry name" value="Glyco_transf_64"/>
    <property type="match status" value="1"/>
</dbReference>
<dbReference type="EMBL" id="KL647681">
    <property type="protein sequence ID" value="KEY74044.1"/>
    <property type="molecule type" value="Genomic_DNA"/>
</dbReference>
<dbReference type="PANTHER" id="PTHR48261">
    <property type="entry name" value="ACETYLGLUCOSAMINYLTRANSFERASE"/>
    <property type="match status" value="1"/>
</dbReference>
<dbReference type="GO" id="GO:0016020">
    <property type="term" value="C:membrane"/>
    <property type="evidence" value="ECO:0007669"/>
    <property type="project" value="UniProtKB-SubCell"/>
</dbReference>